<dbReference type="GO" id="GO:0015833">
    <property type="term" value="P:peptide transport"/>
    <property type="evidence" value="ECO:0007669"/>
    <property type="project" value="TreeGrafter"/>
</dbReference>
<dbReference type="GO" id="GO:0043190">
    <property type="term" value="C:ATP-binding cassette (ABC) transporter complex"/>
    <property type="evidence" value="ECO:0007669"/>
    <property type="project" value="InterPro"/>
</dbReference>
<feature type="domain" description="Solute-binding protein family 5" evidence="3">
    <location>
        <begin position="91"/>
        <end position="473"/>
    </location>
</feature>
<dbReference type="OrthoDB" id="9801912at2"/>
<name>A0A128EUF0_9GAMM</name>
<feature type="signal peptide" evidence="2">
    <location>
        <begin position="1"/>
        <end position="19"/>
    </location>
</feature>
<sequence>MFKLTTLAALSALAFTAQAAELPANLDWQTNWDDPVFASDQAKRGGTLRTHLASFPLTLRTVGPDSNSGLRTYFLDEVPGLVTRHPDTLNWIPDIATEWAFAGDNKTVYFKLNPDAMWNDGKAITASDFEFMLTFYRSKDIVAPYYNDYFTNTIAEVVKIDDHTLAVSTVEEKNQEELMLTVSGLNPKPAHFFSRGKDKNGDGMDDNYVRKYNFKAEPTASPYFVDKIKKGKSLTLKHVGDDWWGYENKYYQNRYNVDKIRFTVIRDQDLARQHFEKGKLDVFELTLPEVWHEKTDGEVYQKGYVHRFWGFNEVPQGAGGLWLNTAQPLLGDINIRRGIMHATDMDGLIEKLIRGDYSRKPHATGSGNGKYSWEGATPPAFDAELAISHFSKAGFDSVGGDGVRVNDKGERLSFELVYPYPSWTPRMAYLKEQAKLAGLDFQLKLIDGATGFKYMSEKKHQLAFINMSAKEIPGYWEYFHSDNANKPQTNNFNNFSTPELDELITQYRSEFDLTKKQQLAHEIQRIIQDASVVVPSYILPWSRQGYWRWMQYPENPMQKRMDYLFTVGRIYGLSTFWIDSDVKKETLKAMDDGKAFEPVTVIDDRYKR</sequence>
<accession>A0A128EUF0</accession>
<dbReference type="RefSeq" id="WP_062660743.1">
    <property type="nucleotide sequence ID" value="NZ_FIZX01000001.1"/>
</dbReference>
<dbReference type="Proteomes" id="UP000071641">
    <property type="component" value="Unassembled WGS sequence"/>
</dbReference>
<dbReference type="STRING" id="1796497.GCE9029_00329"/>
<evidence type="ECO:0000259" key="3">
    <source>
        <dbReference type="Pfam" id="PF00496"/>
    </source>
</evidence>
<evidence type="ECO:0000313" key="4">
    <source>
        <dbReference type="EMBL" id="CZF77641.1"/>
    </source>
</evidence>
<evidence type="ECO:0000256" key="2">
    <source>
        <dbReference type="SAM" id="SignalP"/>
    </source>
</evidence>
<organism evidence="4 5">
    <name type="scientific">Grimontia celer</name>
    <dbReference type="NCBI Taxonomy" id="1796497"/>
    <lineage>
        <taxon>Bacteria</taxon>
        <taxon>Pseudomonadati</taxon>
        <taxon>Pseudomonadota</taxon>
        <taxon>Gammaproteobacteria</taxon>
        <taxon>Vibrionales</taxon>
        <taxon>Vibrionaceae</taxon>
        <taxon>Grimontia</taxon>
    </lineage>
</organism>
<dbReference type="Pfam" id="PF00496">
    <property type="entry name" value="SBP_bac_5"/>
    <property type="match status" value="1"/>
</dbReference>
<dbReference type="InterPro" id="IPR030678">
    <property type="entry name" value="Peptide/Ni-bd"/>
</dbReference>
<dbReference type="PANTHER" id="PTHR30290">
    <property type="entry name" value="PERIPLASMIC BINDING COMPONENT OF ABC TRANSPORTER"/>
    <property type="match status" value="1"/>
</dbReference>
<keyword evidence="5" id="KW-1185">Reference proteome</keyword>
<gene>
    <name evidence="4" type="ORF">GCE9029_00329</name>
</gene>
<dbReference type="PIRSF" id="PIRSF002741">
    <property type="entry name" value="MppA"/>
    <property type="match status" value="1"/>
</dbReference>
<dbReference type="EMBL" id="FIZX01000001">
    <property type="protein sequence ID" value="CZF77641.1"/>
    <property type="molecule type" value="Genomic_DNA"/>
</dbReference>
<dbReference type="InterPro" id="IPR039424">
    <property type="entry name" value="SBP_5"/>
</dbReference>
<dbReference type="GO" id="GO:1904680">
    <property type="term" value="F:peptide transmembrane transporter activity"/>
    <property type="evidence" value="ECO:0007669"/>
    <property type="project" value="TreeGrafter"/>
</dbReference>
<proteinExistence type="predicted"/>
<feature type="chain" id="PRO_5007281699" evidence="2">
    <location>
        <begin position="20"/>
        <end position="608"/>
    </location>
</feature>
<keyword evidence="1 2" id="KW-0732">Signal</keyword>
<dbReference type="CDD" id="cd08497">
    <property type="entry name" value="MbnE-like"/>
    <property type="match status" value="1"/>
</dbReference>
<dbReference type="SUPFAM" id="SSF53850">
    <property type="entry name" value="Periplasmic binding protein-like II"/>
    <property type="match status" value="1"/>
</dbReference>
<evidence type="ECO:0000313" key="5">
    <source>
        <dbReference type="Proteomes" id="UP000071641"/>
    </source>
</evidence>
<dbReference type="Gene3D" id="3.40.190.10">
    <property type="entry name" value="Periplasmic binding protein-like II"/>
    <property type="match status" value="1"/>
</dbReference>
<dbReference type="GO" id="GO:0030288">
    <property type="term" value="C:outer membrane-bounded periplasmic space"/>
    <property type="evidence" value="ECO:0007669"/>
    <property type="project" value="TreeGrafter"/>
</dbReference>
<evidence type="ECO:0000256" key="1">
    <source>
        <dbReference type="ARBA" id="ARBA00022729"/>
    </source>
</evidence>
<dbReference type="GO" id="GO:0042884">
    <property type="term" value="P:microcin transport"/>
    <property type="evidence" value="ECO:0007669"/>
    <property type="project" value="TreeGrafter"/>
</dbReference>
<dbReference type="AlphaFoldDB" id="A0A128EUF0"/>
<protein>
    <submittedName>
        <fullName evidence="4">Putative ABC transporter-binding protein</fullName>
    </submittedName>
</protein>
<reference evidence="5" key="1">
    <citation type="submission" date="2016-02" db="EMBL/GenBank/DDBJ databases">
        <authorList>
            <person name="Rodrigo-Torres Lidia"/>
            <person name="Arahal R.David."/>
        </authorList>
    </citation>
    <scope>NUCLEOTIDE SEQUENCE [LARGE SCALE GENOMIC DNA]</scope>
    <source>
        <strain evidence="5">CECT 9029</strain>
    </source>
</reference>
<dbReference type="InterPro" id="IPR000914">
    <property type="entry name" value="SBP_5_dom"/>
</dbReference>
<dbReference type="PANTHER" id="PTHR30290:SF64">
    <property type="entry name" value="ABC TRANSPORTER PERIPLASMIC BINDING PROTEIN"/>
    <property type="match status" value="1"/>
</dbReference>
<dbReference type="Gene3D" id="3.10.105.10">
    <property type="entry name" value="Dipeptide-binding Protein, Domain 3"/>
    <property type="match status" value="1"/>
</dbReference>